<evidence type="ECO:0000256" key="2">
    <source>
        <dbReference type="ARBA" id="ARBA00009814"/>
    </source>
</evidence>
<comment type="subcellular location">
    <subcellularLocation>
        <location evidence="1 8">Nucleus</location>
    </subcellularLocation>
</comment>
<reference evidence="9 10" key="1">
    <citation type="journal article" date="2018" name="IMA Fungus">
        <title>IMA Genome-F 9: Draft genome sequence of Annulohypoxylon stygium, Aspergillus mulundensis, Berkeleyomyces basicola (syn. Thielaviopsis basicola), Ceratocystis smalleyi, two Cercospora beticola strains, Coleophoma cylindrospora, Fusarium fracticaudum, Phialophora cf. hyalina, and Morchella septimelata.</title>
        <authorList>
            <person name="Wingfield B.D."/>
            <person name="Bills G.F."/>
            <person name="Dong Y."/>
            <person name="Huang W."/>
            <person name="Nel W.J."/>
            <person name="Swalarsk-Parry B.S."/>
            <person name="Vaghefi N."/>
            <person name="Wilken P.M."/>
            <person name="An Z."/>
            <person name="de Beer Z.W."/>
            <person name="De Vos L."/>
            <person name="Chen L."/>
            <person name="Duong T.A."/>
            <person name="Gao Y."/>
            <person name="Hammerbacher A."/>
            <person name="Kikkert J.R."/>
            <person name="Li Y."/>
            <person name="Li H."/>
            <person name="Li K."/>
            <person name="Li Q."/>
            <person name="Liu X."/>
            <person name="Ma X."/>
            <person name="Naidoo K."/>
            <person name="Pethybridge S.J."/>
            <person name="Sun J."/>
            <person name="Steenkamp E.T."/>
            <person name="van der Nest M.A."/>
            <person name="van Wyk S."/>
            <person name="Wingfield M.J."/>
            <person name="Xiong C."/>
            <person name="Yue Q."/>
            <person name="Zhang X."/>
        </authorList>
    </citation>
    <scope>NUCLEOTIDE SEQUENCE [LARGE SCALE GENOMIC DNA]</scope>
    <source>
        <strain evidence="9 10">BP6252</strain>
    </source>
</reference>
<gene>
    <name evidence="8" type="primary">MED18</name>
    <name evidence="9" type="ORF">BP6252_12153</name>
</gene>
<keyword evidence="8" id="KW-0010">Activator</keyword>
<dbReference type="GO" id="GO:0006369">
    <property type="term" value="P:termination of RNA polymerase II transcription"/>
    <property type="evidence" value="ECO:0007669"/>
    <property type="project" value="TreeGrafter"/>
</dbReference>
<dbReference type="AlphaFoldDB" id="A0A3D8QGG3"/>
<keyword evidence="10" id="KW-1185">Reference proteome</keyword>
<dbReference type="GO" id="GO:0006357">
    <property type="term" value="P:regulation of transcription by RNA polymerase II"/>
    <property type="evidence" value="ECO:0007669"/>
    <property type="project" value="InterPro"/>
</dbReference>
<dbReference type="InterPro" id="IPR019095">
    <property type="entry name" value="Mediator_Med18"/>
</dbReference>
<dbReference type="Gene3D" id="2.40.320.10">
    <property type="entry name" value="Hypothetical Protein Pfu-838710-001"/>
    <property type="match status" value="1"/>
</dbReference>
<dbReference type="PANTHER" id="PTHR13321:SF2">
    <property type="entry name" value="MEDIATOR OF RNA POLYMERASE II TRANSCRIPTION SUBUNIT 18"/>
    <property type="match status" value="1"/>
</dbReference>
<evidence type="ECO:0000256" key="8">
    <source>
        <dbReference type="RuleBase" id="RU364150"/>
    </source>
</evidence>
<comment type="function">
    <text evidence="8">Component of the Mediator complex, a coactivator involved in the regulated transcription of nearly all RNA polymerase II-dependent genes. Mediator functions as a bridge to convey information from gene-specific regulatory proteins to the basal RNA polymerase II transcription machinery. Mediator is recruited to promoters by direct interactions with regulatory proteins and serves as a scaffold for the assembly of a functional preinitiation complex with RNA polymerase II and the general transcription factors.</text>
</comment>
<sequence>MHELFLSAYVAFDDHNTALRILQGFCGANPDPILRRRLIWEGPRTRTVKGVNPAIIARHTPQKLPLWKYLHEQLNRQPYRVTTTYDLKKTDFSQESETGPTLVCDNLPGTLCWRDIPDPASNRPVNSRLAVDIQDERGLATTLQAMEHRFVKEFLQECFRFVYGDVIFYLSRYLEFPTGAQDSSQPAATRPLDVLPTFESLEPYDAEDKWILTATVEVQNGNDQAQLQQGIEQLMHVKSEFEGCFDFKVVDRIRFDTRVKM</sequence>
<evidence type="ECO:0000256" key="4">
    <source>
        <dbReference type="ARBA" id="ARBA00023015"/>
    </source>
</evidence>
<dbReference type="GO" id="GO:0003712">
    <property type="term" value="F:transcription coregulator activity"/>
    <property type="evidence" value="ECO:0007669"/>
    <property type="project" value="InterPro"/>
</dbReference>
<evidence type="ECO:0000256" key="6">
    <source>
        <dbReference type="ARBA" id="ARBA00023242"/>
    </source>
</evidence>
<dbReference type="OrthoDB" id="5348092at2759"/>
<comment type="subunit">
    <text evidence="8">Component of the Mediator complex.</text>
</comment>
<evidence type="ECO:0000313" key="9">
    <source>
        <dbReference type="EMBL" id="RDW60770.1"/>
    </source>
</evidence>
<name>A0A3D8QGG3_9HELO</name>
<evidence type="ECO:0000256" key="7">
    <source>
        <dbReference type="ARBA" id="ARBA00032012"/>
    </source>
</evidence>
<dbReference type="Proteomes" id="UP000256645">
    <property type="component" value="Unassembled WGS sequence"/>
</dbReference>
<organism evidence="9 10">
    <name type="scientific">Coleophoma cylindrospora</name>
    <dbReference type="NCBI Taxonomy" id="1849047"/>
    <lineage>
        <taxon>Eukaryota</taxon>
        <taxon>Fungi</taxon>
        <taxon>Dikarya</taxon>
        <taxon>Ascomycota</taxon>
        <taxon>Pezizomycotina</taxon>
        <taxon>Leotiomycetes</taxon>
        <taxon>Helotiales</taxon>
        <taxon>Dermateaceae</taxon>
        <taxon>Coleophoma</taxon>
    </lineage>
</organism>
<dbReference type="STRING" id="1849047.A0A3D8QGG3"/>
<evidence type="ECO:0000313" key="10">
    <source>
        <dbReference type="Proteomes" id="UP000256645"/>
    </source>
</evidence>
<dbReference type="EMBL" id="PDLM01000015">
    <property type="protein sequence ID" value="RDW60770.1"/>
    <property type="molecule type" value="Genomic_DNA"/>
</dbReference>
<dbReference type="GO" id="GO:0070847">
    <property type="term" value="C:core mediator complex"/>
    <property type="evidence" value="ECO:0007669"/>
    <property type="project" value="TreeGrafter"/>
</dbReference>
<evidence type="ECO:0000256" key="5">
    <source>
        <dbReference type="ARBA" id="ARBA00023163"/>
    </source>
</evidence>
<dbReference type="PANTHER" id="PTHR13321">
    <property type="entry name" value="MEDIATOR OF RNA POLYMERASE II TRANSCRIPTION, SUBUNIT 18"/>
    <property type="match status" value="1"/>
</dbReference>
<evidence type="ECO:0000256" key="1">
    <source>
        <dbReference type="ARBA" id="ARBA00004123"/>
    </source>
</evidence>
<evidence type="ECO:0000256" key="3">
    <source>
        <dbReference type="ARBA" id="ARBA00019612"/>
    </source>
</evidence>
<keyword evidence="5 8" id="KW-0804">Transcription</keyword>
<dbReference type="GO" id="GO:0016592">
    <property type="term" value="C:mediator complex"/>
    <property type="evidence" value="ECO:0007669"/>
    <property type="project" value="InterPro"/>
</dbReference>
<protein>
    <recommendedName>
        <fullName evidence="3 8">Mediator of RNA polymerase II transcription subunit 18</fullName>
    </recommendedName>
    <alternativeName>
        <fullName evidence="7 8">Mediator complex subunit 18</fullName>
    </alternativeName>
</protein>
<dbReference type="Pfam" id="PF09637">
    <property type="entry name" value="Med18"/>
    <property type="match status" value="1"/>
</dbReference>
<keyword evidence="6 8" id="KW-0539">Nucleus</keyword>
<proteinExistence type="inferred from homology"/>
<comment type="caution">
    <text evidence="9">The sequence shown here is derived from an EMBL/GenBank/DDBJ whole genome shotgun (WGS) entry which is preliminary data.</text>
</comment>
<keyword evidence="4 8" id="KW-0805">Transcription regulation</keyword>
<accession>A0A3D8QGG3</accession>
<comment type="similarity">
    <text evidence="2 8">Belongs to the Mediator complex subunit 18 family.</text>
</comment>